<keyword evidence="1" id="KW-0238">DNA-binding</keyword>
<dbReference type="Pfam" id="PF01381">
    <property type="entry name" value="HTH_3"/>
    <property type="match status" value="1"/>
</dbReference>
<organism evidence="4 5">
    <name type="scientific">Demequina litorisediminis</name>
    <dbReference type="NCBI Taxonomy" id="1849022"/>
    <lineage>
        <taxon>Bacteria</taxon>
        <taxon>Bacillati</taxon>
        <taxon>Actinomycetota</taxon>
        <taxon>Actinomycetes</taxon>
        <taxon>Micrococcales</taxon>
        <taxon>Demequinaceae</taxon>
        <taxon>Demequina</taxon>
    </lineage>
</organism>
<dbReference type="InterPro" id="IPR011051">
    <property type="entry name" value="RmlC_Cupin_sf"/>
</dbReference>
<keyword evidence="5" id="KW-1185">Reference proteome</keyword>
<dbReference type="InterPro" id="IPR010982">
    <property type="entry name" value="Lambda_DNA-bd_dom_sf"/>
</dbReference>
<feature type="region of interest" description="Disordered" evidence="2">
    <location>
        <begin position="15"/>
        <end position="35"/>
    </location>
</feature>
<evidence type="ECO:0000313" key="4">
    <source>
        <dbReference type="EMBL" id="GMA35068.1"/>
    </source>
</evidence>
<proteinExistence type="predicted"/>
<protein>
    <recommendedName>
        <fullName evidence="3">HTH cro/C1-type domain-containing protein</fullName>
    </recommendedName>
</protein>
<dbReference type="SUPFAM" id="SSF47413">
    <property type="entry name" value="lambda repressor-like DNA-binding domains"/>
    <property type="match status" value="1"/>
</dbReference>
<dbReference type="InterPro" id="IPR014710">
    <property type="entry name" value="RmlC-like_jellyroll"/>
</dbReference>
<dbReference type="SMART" id="SM00530">
    <property type="entry name" value="HTH_XRE"/>
    <property type="match status" value="1"/>
</dbReference>
<dbReference type="SUPFAM" id="SSF51182">
    <property type="entry name" value="RmlC-like cupins"/>
    <property type="match status" value="1"/>
</dbReference>
<name>A0ABQ6ID93_9MICO</name>
<evidence type="ECO:0000256" key="2">
    <source>
        <dbReference type="SAM" id="MobiDB-lite"/>
    </source>
</evidence>
<dbReference type="InterPro" id="IPR050807">
    <property type="entry name" value="TransReg_Diox_bact_type"/>
</dbReference>
<feature type="domain" description="HTH cro/C1-type" evidence="3">
    <location>
        <begin position="48"/>
        <end position="101"/>
    </location>
</feature>
<gene>
    <name evidence="4" type="ORF">GCM10025876_12720</name>
</gene>
<reference evidence="5" key="1">
    <citation type="journal article" date="2019" name="Int. J. Syst. Evol. Microbiol.">
        <title>The Global Catalogue of Microorganisms (GCM) 10K type strain sequencing project: providing services to taxonomists for standard genome sequencing and annotation.</title>
        <authorList>
            <consortium name="The Broad Institute Genomics Platform"/>
            <consortium name="The Broad Institute Genome Sequencing Center for Infectious Disease"/>
            <person name="Wu L."/>
            <person name="Ma J."/>
        </authorList>
    </citation>
    <scope>NUCLEOTIDE SEQUENCE [LARGE SCALE GENOMIC DNA]</scope>
    <source>
        <strain evidence="5">NBRC 112299</strain>
    </source>
</reference>
<dbReference type="PANTHER" id="PTHR46797:SF1">
    <property type="entry name" value="METHYLPHOSPHONATE SYNTHASE"/>
    <property type="match status" value="1"/>
</dbReference>
<dbReference type="Gene3D" id="1.10.260.40">
    <property type="entry name" value="lambda repressor-like DNA-binding domains"/>
    <property type="match status" value="1"/>
</dbReference>
<evidence type="ECO:0000256" key="1">
    <source>
        <dbReference type="ARBA" id="ARBA00023125"/>
    </source>
</evidence>
<dbReference type="Gene3D" id="2.60.120.10">
    <property type="entry name" value="Jelly Rolls"/>
    <property type="match status" value="1"/>
</dbReference>
<dbReference type="PANTHER" id="PTHR46797">
    <property type="entry name" value="HTH-TYPE TRANSCRIPTIONAL REGULATOR"/>
    <property type="match status" value="1"/>
</dbReference>
<evidence type="ECO:0000259" key="3">
    <source>
        <dbReference type="PROSITE" id="PS50943"/>
    </source>
</evidence>
<accession>A0ABQ6ID93</accession>
<sequence length="222" mass="22560">MRSIDGTLARLFHKQNPGYSGGMPPTGLDPTPPAGGGGLAVEVGLRARQARTARGLSLGAVAAAAGIGKGSLSEIENGMRNPTLSTLYALAHTLDMPLSALLAERAGAQVASPGIVARLLDVREDADATVEVFALALTPGAIHRSDAHGSGVMEQIIVTAGCVRAGTAGEERAVSQGEMHVFPADGPHSYEAIDAPAHAVNIIRTPRSHRASGPRGATGSPT</sequence>
<dbReference type="EMBL" id="BSUN01000001">
    <property type="protein sequence ID" value="GMA35068.1"/>
    <property type="molecule type" value="Genomic_DNA"/>
</dbReference>
<dbReference type="PROSITE" id="PS50943">
    <property type="entry name" value="HTH_CROC1"/>
    <property type="match status" value="1"/>
</dbReference>
<evidence type="ECO:0000313" key="5">
    <source>
        <dbReference type="Proteomes" id="UP001157125"/>
    </source>
</evidence>
<comment type="caution">
    <text evidence="4">The sequence shown here is derived from an EMBL/GenBank/DDBJ whole genome shotgun (WGS) entry which is preliminary data.</text>
</comment>
<dbReference type="InterPro" id="IPR001387">
    <property type="entry name" value="Cro/C1-type_HTH"/>
</dbReference>
<dbReference type="Proteomes" id="UP001157125">
    <property type="component" value="Unassembled WGS sequence"/>
</dbReference>
<dbReference type="CDD" id="cd00093">
    <property type="entry name" value="HTH_XRE"/>
    <property type="match status" value="1"/>
</dbReference>